<reference evidence="2 3" key="1">
    <citation type="submission" date="2019-02" db="EMBL/GenBank/DDBJ databases">
        <title>Arcanobacterium bovis sp. nov., isolated from the milk of a cow with mastitis.</title>
        <authorList>
            <person name="Sammra O."/>
            <person name="Foster G."/>
            <person name="Hassan A."/>
            <person name="Alssahen M."/>
            <person name="Laemmler C."/>
            <person name="Borowiak M."/>
            <person name="Malorny B."/>
            <person name="Abdulmawjood A."/>
        </authorList>
    </citation>
    <scope>NUCLEOTIDE SEQUENCE [LARGE SCALE GENOMIC DNA]</scope>
    <source>
        <strain evidence="2 3">C605018/01/1</strain>
    </source>
</reference>
<gene>
    <name evidence="2" type="ORF">EZJ44_02915</name>
</gene>
<dbReference type="AlphaFoldDB" id="A0A4Q9V197"/>
<dbReference type="Proteomes" id="UP000293036">
    <property type="component" value="Unassembled WGS sequence"/>
</dbReference>
<dbReference type="Gene3D" id="3.40.50.2300">
    <property type="match status" value="2"/>
</dbReference>
<evidence type="ECO:0008006" key="4">
    <source>
        <dbReference type="Google" id="ProtNLM"/>
    </source>
</evidence>
<dbReference type="EMBL" id="SJDT01000002">
    <property type="protein sequence ID" value="TBW22864.1"/>
    <property type="molecule type" value="Genomic_DNA"/>
</dbReference>
<evidence type="ECO:0000313" key="2">
    <source>
        <dbReference type="EMBL" id="TBW22864.1"/>
    </source>
</evidence>
<evidence type="ECO:0000256" key="1">
    <source>
        <dbReference type="SAM" id="Phobius"/>
    </source>
</evidence>
<evidence type="ECO:0000313" key="3">
    <source>
        <dbReference type="Proteomes" id="UP000293036"/>
    </source>
</evidence>
<organism evidence="2 3">
    <name type="scientific">Arcanobacterium bovis</name>
    <dbReference type="NCBI Taxonomy" id="2529275"/>
    <lineage>
        <taxon>Bacteria</taxon>
        <taxon>Bacillati</taxon>
        <taxon>Actinomycetota</taxon>
        <taxon>Actinomycetes</taxon>
        <taxon>Actinomycetales</taxon>
        <taxon>Actinomycetaceae</taxon>
        <taxon>Arcanobacterium</taxon>
    </lineage>
</organism>
<sequence>MNTIATKRSNMQAIIAFVVMFVVIGIGLVAPQYLASNHENAPLVPPLEIEANAKDDNLLVGIVVSYTDNPDEGAGWSIAGEGASVALWRLKQGDSNVSARVISDNGNEVGARSAVATLKQDKAAAIIALTTGSHTKILASEAAAAGIPVIFPYEKSSQPASNAWYFRKNEPDFRSMSSELSHQLKCAQPVVIEGDGRVNAPKTGEVTVLPGQESAAVAEVIRLHSQQQADCLFLDVNAKSAAEIIKQTRANNIDFPIVGSFDLLNPLFQQSLGSNIRSIGAVYSIGTESTNVMAMKNDSVGARAGIFNHAVRLMKDNKSLRSFDTSKPFAEVSGFADSWSHDAILAAVGLNRADELSTVNFKQRAMEFDSAGLPFINESLFNSAGNNSTPRLLQATVIDGRLSWFYTGSHATK</sequence>
<protein>
    <recommendedName>
        <fullName evidence="4">Leucine-binding protein domain-containing protein</fullName>
    </recommendedName>
</protein>
<feature type="transmembrane region" description="Helical" evidence="1">
    <location>
        <begin position="12"/>
        <end position="34"/>
    </location>
</feature>
<accession>A0A4Q9V197</accession>
<dbReference type="InterPro" id="IPR028082">
    <property type="entry name" value="Peripla_BP_I"/>
</dbReference>
<name>A0A4Q9V197_9ACTO</name>
<dbReference type="SUPFAM" id="SSF53822">
    <property type="entry name" value="Periplasmic binding protein-like I"/>
    <property type="match status" value="1"/>
</dbReference>
<keyword evidence="3" id="KW-1185">Reference proteome</keyword>
<keyword evidence="1" id="KW-1133">Transmembrane helix</keyword>
<dbReference type="OrthoDB" id="3787700at2"/>
<comment type="caution">
    <text evidence="2">The sequence shown here is derived from an EMBL/GenBank/DDBJ whole genome shotgun (WGS) entry which is preliminary data.</text>
</comment>
<dbReference type="RefSeq" id="WP_131279940.1">
    <property type="nucleotide sequence ID" value="NZ_JBHSLR010000009.1"/>
</dbReference>
<keyword evidence="1" id="KW-0472">Membrane</keyword>
<keyword evidence="1" id="KW-0812">Transmembrane</keyword>
<proteinExistence type="predicted"/>